<dbReference type="PANTHER" id="PTHR43798">
    <property type="entry name" value="MONOACYLGLYCEROL LIPASE"/>
    <property type="match status" value="1"/>
</dbReference>
<dbReference type="InterPro" id="IPR002410">
    <property type="entry name" value="Peptidase_S33"/>
</dbReference>
<dbReference type="SUPFAM" id="SSF53474">
    <property type="entry name" value="alpha/beta-Hydrolases"/>
    <property type="match status" value="1"/>
</dbReference>
<accession>A0A2V1H5A7</accession>
<feature type="domain" description="AB hydrolase-1" evidence="3">
    <location>
        <begin position="12"/>
        <end position="254"/>
    </location>
</feature>
<gene>
    <name evidence="4" type="ORF">DC094_00750</name>
</gene>
<dbReference type="PANTHER" id="PTHR43798:SF31">
    <property type="entry name" value="AB HYDROLASE SUPERFAMILY PROTEIN YCLE"/>
    <property type="match status" value="1"/>
</dbReference>
<name>A0A2V1H5A7_9GAMM</name>
<protein>
    <submittedName>
        <fullName evidence="4">Alpha/beta hydrolase</fullName>
    </submittedName>
</protein>
<evidence type="ECO:0000313" key="5">
    <source>
        <dbReference type="Proteomes" id="UP000244906"/>
    </source>
</evidence>
<dbReference type="Pfam" id="PF00561">
    <property type="entry name" value="Abhydrolase_1"/>
    <property type="match status" value="1"/>
</dbReference>
<organism evidence="4 5">
    <name type="scientific">Pelagibaculum spongiae</name>
    <dbReference type="NCBI Taxonomy" id="2080658"/>
    <lineage>
        <taxon>Bacteria</taxon>
        <taxon>Pseudomonadati</taxon>
        <taxon>Pseudomonadota</taxon>
        <taxon>Gammaproteobacteria</taxon>
        <taxon>Oceanospirillales</taxon>
        <taxon>Pelagibaculum</taxon>
    </lineage>
</organism>
<evidence type="ECO:0000259" key="3">
    <source>
        <dbReference type="Pfam" id="PF00561"/>
    </source>
</evidence>
<dbReference type="RefSeq" id="WP_116685191.1">
    <property type="nucleotide sequence ID" value="NZ_CAWNYD010000001.1"/>
</dbReference>
<dbReference type="InterPro" id="IPR000073">
    <property type="entry name" value="AB_hydrolase_1"/>
</dbReference>
<dbReference type="Proteomes" id="UP000244906">
    <property type="component" value="Unassembled WGS sequence"/>
</dbReference>
<reference evidence="4 5" key="1">
    <citation type="submission" date="2018-04" db="EMBL/GenBank/DDBJ databases">
        <title>Thalassorhabdus spongiae gen. nov., sp. nov., isolated from a marine sponge in South-West Iceland.</title>
        <authorList>
            <person name="Knobloch S."/>
            <person name="Daussin A."/>
            <person name="Johannsson R."/>
            <person name="Marteinsson V.T."/>
        </authorList>
    </citation>
    <scope>NUCLEOTIDE SEQUENCE [LARGE SCALE GENOMIC DNA]</scope>
    <source>
        <strain evidence="4 5">Hp12</strain>
    </source>
</reference>
<comment type="similarity">
    <text evidence="1">Belongs to the peptidase S33 family.</text>
</comment>
<dbReference type="PRINTS" id="PR00793">
    <property type="entry name" value="PROAMNOPTASE"/>
</dbReference>
<sequence>MLANEYGSGNKTIILIHGGPSLFGYMKSLDELLENQYKIIDYAQRGTFESPANQKVTMASHITDLANLISKHSKKEKVILIGHSWGANLALLATSEHPEKIEKIILLSTAALNQQISDWHSDTLNARYNRATKEKLALIGKELTKELTVENRNSLMQQRLALTSPFYHLNPKTEELIPATKWNFTTFLESINSIWDIIDAGEIPGILKAIKIPVIAFHGDSDPIPCKETFAFLRKNIDDIETHEIEQSGHFPWLEPTSRDDFLKALKLKLEK</sequence>
<evidence type="ECO:0000256" key="2">
    <source>
        <dbReference type="ARBA" id="ARBA00022801"/>
    </source>
</evidence>
<keyword evidence="5" id="KW-1185">Reference proteome</keyword>
<dbReference type="GO" id="GO:0006508">
    <property type="term" value="P:proteolysis"/>
    <property type="evidence" value="ECO:0007669"/>
    <property type="project" value="InterPro"/>
</dbReference>
<dbReference type="GO" id="GO:0008233">
    <property type="term" value="F:peptidase activity"/>
    <property type="evidence" value="ECO:0007669"/>
    <property type="project" value="InterPro"/>
</dbReference>
<dbReference type="GO" id="GO:0016020">
    <property type="term" value="C:membrane"/>
    <property type="evidence" value="ECO:0007669"/>
    <property type="project" value="TreeGrafter"/>
</dbReference>
<evidence type="ECO:0000256" key="1">
    <source>
        <dbReference type="ARBA" id="ARBA00010088"/>
    </source>
</evidence>
<dbReference type="AlphaFoldDB" id="A0A2V1H5A7"/>
<dbReference type="InterPro" id="IPR050266">
    <property type="entry name" value="AB_hydrolase_sf"/>
</dbReference>
<dbReference type="Gene3D" id="3.40.50.1820">
    <property type="entry name" value="alpha/beta hydrolase"/>
    <property type="match status" value="1"/>
</dbReference>
<proteinExistence type="inferred from homology"/>
<evidence type="ECO:0000313" key="4">
    <source>
        <dbReference type="EMBL" id="PVZ71602.1"/>
    </source>
</evidence>
<dbReference type="InterPro" id="IPR029058">
    <property type="entry name" value="AB_hydrolase_fold"/>
</dbReference>
<dbReference type="OrthoDB" id="9808398at2"/>
<comment type="caution">
    <text evidence="4">The sequence shown here is derived from an EMBL/GenBank/DDBJ whole genome shotgun (WGS) entry which is preliminary data.</text>
</comment>
<dbReference type="EMBL" id="QDDL01000001">
    <property type="protein sequence ID" value="PVZ71602.1"/>
    <property type="molecule type" value="Genomic_DNA"/>
</dbReference>
<keyword evidence="2 4" id="KW-0378">Hydrolase</keyword>